<dbReference type="InterPro" id="IPR002104">
    <property type="entry name" value="Integrase_catalytic"/>
</dbReference>
<dbReference type="RefSeq" id="WP_168009969.1">
    <property type="nucleotide sequence ID" value="NZ_JAATEP010000008.1"/>
</dbReference>
<dbReference type="Proteomes" id="UP000696294">
    <property type="component" value="Unassembled WGS sequence"/>
</dbReference>
<keyword evidence="4" id="KW-1185">Reference proteome</keyword>
<dbReference type="SUPFAM" id="SSF56349">
    <property type="entry name" value="DNA breaking-rejoining enzymes"/>
    <property type="match status" value="1"/>
</dbReference>
<evidence type="ECO:0000313" key="3">
    <source>
        <dbReference type="EMBL" id="NJP90416.1"/>
    </source>
</evidence>
<evidence type="ECO:0000256" key="1">
    <source>
        <dbReference type="ARBA" id="ARBA00023172"/>
    </source>
</evidence>
<dbReference type="PROSITE" id="PS51898">
    <property type="entry name" value="TYR_RECOMBINASE"/>
    <property type="match status" value="1"/>
</dbReference>
<feature type="domain" description="Tyr recombinase" evidence="2">
    <location>
        <begin position="1"/>
        <end position="100"/>
    </location>
</feature>
<proteinExistence type="predicted"/>
<evidence type="ECO:0000313" key="4">
    <source>
        <dbReference type="Proteomes" id="UP000696294"/>
    </source>
</evidence>
<dbReference type="Gene3D" id="1.10.443.10">
    <property type="entry name" value="Intergrase catalytic core"/>
    <property type="match status" value="1"/>
</dbReference>
<comment type="caution">
    <text evidence="3">The sequence shown here is derived from an EMBL/GenBank/DDBJ whole genome shotgun (WGS) entry which is preliminary data.</text>
</comment>
<dbReference type="EMBL" id="JAATEP010000008">
    <property type="protein sequence ID" value="NJP90416.1"/>
    <property type="molecule type" value="Genomic_DNA"/>
</dbReference>
<dbReference type="Pfam" id="PF00589">
    <property type="entry name" value="Phage_integrase"/>
    <property type="match status" value="1"/>
</dbReference>
<dbReference type="InterPro" id="IPR011010">
    <property type="entry name" value="DNA_brk_join_enz"/>
</dbReference>
<evidence type="ECO:0000259" key="2">
    <source>
        <dbReference type="PROSITE" id="PS51898"/>
    </source>
</evidence>
<organism evidence="3 4">
    <name type="scientific">Nonomuraea composti</name>
    <dbReference type="NCBI Taxonomy" id="2720023"/>
    <lineage>
        <taxon>Bacteria</taxon>
        <taxon>Bacillati</taxon>
        <taxon>Actinomycetota</taxon>
        <taxon>Actinomycetes</taxon>
        <taxon>Streptosporangiales</taxon>
        <taxon>Streptosporangiaceae</taxon>
        <taxon>Nonomuraea</taxon>
    </lineage>
</organism>
<keyword evidence="1" id="KW-0233">DNA recombination</keyword>
<sequence>MVLQLRPFWPSPRLIRPGFGGDFGDRLHPQHVTDSFLWLAYLAGPPPIRLPDLRHGAASLMLVAVAEMKVVQETLGHTSSSFTADTYTSVFPEVAMAAAEKTAALLLAEEEDQQKPAEVIPLRS</sequence>
<name>A0ABX1AZJ4_9ACTN</name>
<reference evidence="3 4" key="1">
    <citation type="submission" date="2020-03" db="EMBL/GenBank/DDBJ databases">
        <title>WGS of actinomycetes isolated from Thailand.</title>
        <authorList>
            <person name="Thawai C."/>
        </authorList>
    </citation>
    <scope>NUCLEOTIDE SEQUENCE [LARGE SCALE GENOMIC DNA]</scope>
    <source>
        <strain evidence="3 4">FMUSA5-5</strain>
    </source>
</reference>
<gene>
    <name evidence="3" type="ORF">HCN51_13290</name>
</gene>
<protein>
    <submittedName>
        <fullName evidence="3">Tyrosine-type recombinase/integrase</fullName>
    </submittedName>
</protein>
<accession>A0ABX1AZJ4</accession>
<dbReference type="InterPro" id="IPR013762">
    <property type="entry name" value="Integrase-like_cat_sf"/>
</dbReference>